<protein>
    <recommendedName>
        <fullName evidence="5 7">Adenylate kinase</fullName>
        <shortName evidence="5">AK</shortName>
        <ecNumber evidence="5 7">2.7.4.3</ecNumber>
    </recommendedName>
    <alternativeName>
        <fullName evidence="5">ATP-AMP transphosphorylase</fullName>
    </alternativeName>
    <alternativeName>
        <fullName evidence="5">ATP:AMP phosphotransferase</fullName>
    </alternativeName>
    <alternativeName>
        <fullName evidence="5">Adenylate monophosphate kinase</fullName>
    </alternativeName>
</protein>
<feature type="binding site" evidence="5">
    <location>
        <position position="58"/>
    </location>
    <ligand>
        <name>AMP</name>
        <dbReference type="ChEBI" id="CHEBI:456215"/>
    </ligand>
</feature>
<evidence type="ECO:0000256" key="2">
    <source>
        <dbReference type="ARBA" id="ARBA00022727"/>
    </source>
</evidence>
<dbReference type="PANTHER" id="PTHR23359">
    <property type="entry name" value="NUCLEOTIDE KINASE"/>
    <property type="match status" value="1"/>
</dbReference>
<dbReference type="HAMAP" id="MF_00235">
    <property type="entry name" value="Adenylate_kinase_Adk"/>
    <property type="match status" value="1"/>
</dbReference>
<evidence type="ECO:0000256" key="1">
    <source>
        <dbReference type="ARBA" id="ARBA00022679"/>
    </source>
</evidence>
<dbReference type="Pfam" id="PF00406">
    <property type="entry name" value="ADK"/>
    <property type="match status" value="1"/>
</dbReference>
<feature type="binding site" evidence="5">
    <location>
        <position position="154"/>
    </location>
    <ligand>
        <name>ATP</name>
        <dbReference type="ChEBI" id="CHEBI:30616"/>
    </ligand>
</feature>
<dbReference type="Proteomes" id="UP000632535">
    <property type="component" value="Unassembled WGS sequence"/>
</dbReference>
<dbReference type="NCBIfam" id="NF011105">
    <property type="entry name" value="PRK14532.1"/>
    <property type="match status" value="1"/>
</dbReference>
<sequence length="217" mass="23197">MTETNGGASAPTTRRELHGAPSSEARVTRLVIMGPQGAGKGTQAARLAELFEIPAISTGDIFRANIKGGTELGRLAQEYTAKGELVPDEVTDAMVRSRLGEDDVSGGFLLDGYPRNAHQVEALDGILADLGWQLDGVVELTADRDELLARITKRAELEGREDDTPEAIARRLDIYDEQTAPLTAAYAERGLLAKVDGIGEIDEVTERVVQALASELG</sequence>
<evidence type="ECO:0000256" key="3">
    <source>
        <dbReference type="ARBA" id="ARBA00022741"/>
    </source>
</evidence>
<dbReference type="NCBIfam" id="NF011100">
    <property type="entry name" value="PRK14527.1"/>
    <property type="match status" value="1"/>
</dbReference>
<dbReference type="PROSITE" id="PS00113">
    <property type="entry name" value="ADENYLATE_KINASE"/>
    <property type="match status" value="1"/>
</dbReference>
<keyword evidence="1 5" id="KW-0808">Transferase</keyword>
<feature type="binding site" evidence="5">
    <location>
        <position position="63"/>
    </location>
    <ligand>
        <name>AMP</name>
        <dbReference type="ChEBI" id="CHEBI:456215"/>
    </ligand>
</feature>
<dbReference type="EC" id="2.7.4.3" evidence="5 7"/>
<feature type="compositionally biased region" description="Polar residues" evidence="8">
    <location>
        <begin position="1"/>
        <end position="12"/>
    </location>
</feature>
<evidence type="ECO:0000313" key="9">
    <source>
        <dbReference type="EMBL" id="GGI10116.1"/>
    </source>
</evidence>
<feature type="binding site" evidence="5">
    <location>
        <position position="160"/>
    </location>
    <ligand>
        <name>AMP</name>
        <dbReference type="ChEBI" id="CHEBI:456215"/>
    </ligand>
</feature>
<accession>A0ABQ2B9H4</accession>
<comment type="subcellular location">
    <subcellularLocation>
        <location evidence="5 7">Cytoplasm</location>
    </subcellularLocation>
</comment>
<evidence type="ECO:0000256" key="6">
    <source>
        <dbReference type="RuleBase" id="RU003330"/>
    </source>
</evidence>
<keyword evidence="5" id="KW-0963">Cytoplasm</keyword>
<dbReference type="InterPro" id="IPR000850">
    <property type="entry name" value="Adenylat/UMP-CMP_kin"/>
</dbReference>
<evidence type="ECO:0000256" key="4">
    <source>
        <dbReference type="ARBA" id="ARBA00022777"/>
    </source>
</evidence>
<dbReference type="SUPFAM" id="SSF52540">
    <property type="entry name" value="P-loop containing nucleoside triphosphate hydrolases"/>
    <property type="match status" value="1"/>
</dbReference>
<dbReference type="CDD" id="cd01428">
    <property type="entry name" value="ADK"/>
    <property type="match status" value="1"/>
</dbReference>
<comment type="function">
    <text evidence="5">Catalyzes the reversible transfer of the terminal phosphate group between ATP and AMP. Plays an important role in cellular energy homeostasis and in adenine nucleotide metabolism.</text>
</comment>
<feature type="binding site" evidence="5">
    <location>
        <begin position="112"/>
        <end position="115"/>
    </location>
    <ligand>
        <name>AMP</name>
        <dbReference type="ChEBI" id="CHEBI:456215"/>
    </ligand>
</feature>
<keyword evidence="4 5" id="KW-0418">Kinase</keyword>
<reference evidence="10" key="1">
    <citation type="journal article" date="2019" name="Int. J. Syst. Evol. Microbiol.">
        <title>The Global Catalogue of Microorganisms (GCM) 10K type strain sequencing project: providing services to taxonomists for standard genome sequencing and annotation.</title>
        <authorList>
            <consortium name="The Broad Institute Genomics Platform"/>
            <consortium name="The Broad Institute Genome Sequencing Center for Infectious Disease"/>
            <person name="Wu L."/>
            <person name="Ma J."/>
        </authorList>
    </citation>
    <scope>NUCLEOTIDE SEQUENCE [LARGE SCALE GENOMIC DNA]</scope>
    <source>
        <strain evidence="10">CCM 8653</strain>
    </source>
</reference>
<gene>
    <name evidence="5 9" type="primary">adk</name>
    <name evidence="9" type="ORF">GCM10007368_29640</name>
</gene>
<feature type="region of interest" description="Disordered" evidence="8">
    <location>
        <begin position="1"/>
        <end position="25"/>
    </location>
</feature>
<evidence type="ECO:0000313" key="10">
    <source>
        <dbReference type="Proteomes" id="UP000632535"/>
    </source>
</evidence>
<feature type="binding site" evidence="5">
    <location>
        <position position="171"/>
    </location>
    <ligand>
        <name>AMP</name>
        <dbReference type="ChEBI" id="CHEBI:456215"/>
    </ligand>
</feature>
<evidence type="ECO:0000256" key="8">
    <source>
        <dbReference type="SAM" id="MobiDB-lite"/>
    </source>
</evidence>
<comment type="caution">
    <text evidence="9">The sequence shown here is derived from an EMBL/GenBank/DDBJ whole genome shotgun (WGS) entry which is preliminary data.</text>
</comment>
<dbReference type="InterPro" id="IPR033690">
    <property type="entry name" value="Adenylat_kinase_CS"/>
</dbReference>
<name>A0ABQ2B9H4_9MICO</name>
<comment type="pathway">
    <text evidence="5">Purine metabolism; AMP biosynthesis via salvage pathway; AMP from ADP: step 1/1.</text>
</comment>
<feature type="binding site" evidence="5">
    <location>
        <begin position="37"/>
        <end position="42"/>
    </location>
    <ligand>
        <name>ATP</name>
        <dbReference type="ChEBI" id="CHEBI:30616"/>
    </ligand>
</feature>
<keyword evidence="5 7" id="KW-0067">ATP-binding</keyword>
<keyword evidence="10" id="KW-1185">Reference proteome</keyword>
<comment type="catalytic activity">
    <reaction evidence="5 7">
        <text>AMP + ATP = 2 ADP</text>
        <dbReference type="Rhea" id="RHEA:12973"/>
        <dbReference type="ChEBI" id="CHEBI:30616"/>
        <dbReference type="ChEBI" id="CHEBI:456215"/>
        <dbReference type="ChEBI" id="CHEBI:456216"/>
        <dbReference type="EC" id="2.7.4.3"/>
    </reaction>
</comment>
<organism evidence="9 10">
    <name type="scientific">Isoptericola cucumis</name>
    <dbReference type="NCBI Taxonomy" id="1776856"/>
    <lineage>
        <taxon>Bacteria</taxon>
        <taxon>Bacillati</taxon>
        <taxon>Actinomycetota</taxon>
        <taxon>Actinomycetes</taxon>
        <taxon>Micrococcales</taxon>
        <taxon>Promicromonosporaceae</taxon>
        <taxon>Isoptericola</taxon>
    </lineage>
</organism>
<dbReference type="InterPro" id="IPR027417">
    <property type="entry name" value="P-loop_NTPase"/>
</dbReference>
<proteinExistence type="inferred from homology"/>
<feature type="binding site" evidence="5">
    <location>
        <begin position="84"/>
        <end position="86"/>
    </location>
    <ligand>
        <name>AMP</name>
        <dbReference type="ChEBI" id="CHEBI:456215"/>
    </ligand>
</feature>
<evidence type="ECO:0000256" key="5">
    <source>
        <dbReference type="HAMAP-Rule" id="MF_00235"/>
    </source>
</evidence>
<keyword evidence="2 5" id="KW-0545">Nucleotide biosynthesis</keyword>
<dbReference type="NCBIfam" id="NF011104">
    <property type="entry name" value="PRK14531.1"/>
    <property type="match status" value="1"/>
</dbReference>
<feature type="region of interest" description="NMP" evidence="5">
    <location>
        <begin position="57"/>
        <end position="86"/>
    </location>
</feature>
<dbReference type="PRINTS" id="PR00094">
    <property type="entry name" value="ADENYLTKNASE"/>
</dbReference>
<feature type="binding site" evidence="5">
    <location>
        <position position="119"/>
    </location>
    <ligand>
        <name>AMP</name>
        <dbReference type="ChEBI" id="CHEBI:456215"/>
    </ligand>
</feature>
<keyword evidence="3 5" id="KW-0547">Nucleotide-binding</keyword>
<dbReference type="GO" id="GO:0016301">
    <property type="term" value="F:kinase activity"/>
    <property type="evidence" value="ECO:0007669"/>
    <property type="project" value="UniProtKB-KW"/>
</dbReference>
<comment type="subunit">
    <text evidence="5 7">Monomer.</text>
</comment>
<dbReference type="NCBIfam" id="NF001381">
    <property type="entry name" value="PRK00279.1-3"/>
    <property type="match status" value="1"/>
</dbReference>
<comment type="similarity">
    <text evidence="5 6">Belongs to the adenylate kinase family.</text>
</comment>
<feature type="binding site" evidence="5">
    <location>
        <position position="199"/>
    </location>
    <ligand>
        <name>ATP</name>
        <dbReference type="ChEBI" id="CHEBI:30616"/>
    </ligand>
</feature>
<dbReference type="Gene3D" id="3.40.50.300">
    <property type="entry name" value="P-loop containing nucleotide triphosphate hydrolases"/>
    <property type="match status" value="1"/>
</dbReference>
<comment type="domain">
    <text evidence="5">Consists of three domains, a large central CORE domain and two small peripheral domains, NMPbind and LID, which undergo movements during catalysis. The LID domain closes over the site of phosphoryl transfer upon ATP binding. Assembling and dissambling the active center during each catalytic cycle provides an effective means to prevent ATP hydrolysis.</text>
</comment>
<comment type="caution">
    <text evidence="5">Lacks conserved residue(s) required for the propagation of feature annotation.</text>
</comment>
<dbReference type="EMBL" id="BMDG01000010">
    <property type="protein sequence ID" value="GGI10116.1"/>
    <property type="molecule type" value="Genomic_DNA"/>
</dbReference>
<evidence type="ECO:0000256" key="7">
    <source>
        <dbReference type="RuleBase" id="RU003331"/>
    </source>
</evidence>